<dbReference type="InterPro" id="IPR006680">
    <property type="entry name" value="Amidohydro-rel"/>
</dbReference>
<reference evidence="3 4" key="1">
    <citation type="journal article" date="2019" name="Int. J. Syst. Evol. Microbiol.">
        <title>The Global Catalogue of Microorganisms (GCM) 10K type strain sequencing project: providing services to taxonomists for standard genome sequencing and annotation.</title>
        <authorList>
            <consortium name="The Broad Institute Genomics Platform"/>
            <consortium name="The Broad Institute Genome Sequencing Center for Infectious Disease"/>
            <person name="Wu L."/>
            <person name="Ma J."/>
        </authorList>
    </citation>
    <scope>NUCLEOTIDE SEQUENCE [LARGE SCALE GENOMIC DNA]</scope>
    <source>
        <strain evidence="3 4">Y73</strain>
    </source>
</reference>
<gene>
    <name evidence="3" type="ORF">ACFQEY_05555</name>
</gene>
<name>A0ABD5UMJ4_9EURY</name>
<dbReference type="Pfam" id="PF04909">
    <property type="entry name" value="Amidohydro_2"/>
    <property type="match status" value="1"/>
</dbReference>
<proteinExistence type="predicted"/>
<dbReference type="AlphaFoldDB" id="A0ABD5UMJ4"/>
<protein>
    <submittedName>
        <fullName evidence="3">Amidohydrolase family protein</fullName>
    </submittedName>
</protein>
<evidence type="ECO:0000256" key="1">
    <source>
        <dbReference type="ARBA" id="ARBA00023239"/>
    </source>
</evidence>
<dbReference type="GO" id="GO:0016829">
    <property type="term" value="F:lyase activity"/>
    <property type="evidence" value="ECO:0007669"/>
    <property type="project" value="UniProtKB-KW"/>
</dbReference>
<keyword evidence="1" id="KW-0456">Lyase</keyword>
<evidence type="ECO:0000313" key="3">
    <source>
        <dbReference type="EMBL" id="MFC6888507.1"/>
    </source>
</evidence>
<sequence>MVSQAHKTDGQETSRRAIERLKKYTVVDCDVHEINLDQGEYAKYVDEPWKSRIKHIGRTDEPLAGNLVGNFNFDLDPTPHGLGKDVKTTTPEGLGAFMDRFNTDYIVLHGHTFEAVSDVPERDWATALCRAYNDYILDQFIDENDGIVGSIRVPTQAPRRAAEEIERMADEDGMVSIHIASAPQELLGDRKYDPIYEAAEKAGLPIDYHVGFSNPPWNGVFGATTLESTVEYMGAYNQHNMAHIPSMIFQGVPERFPDLQHIFVEQGITWLPWIQGRMDKNYELRKHHLDWLEKPPSEYLKDNFYFTTQPIEEVAGPQRLSKIFDMIDAKNTLMYASDFPHFDFDYPSVLTIPGVDEETEEAIFGGNALSVMDF</sequence>
<evidence type="ECO:0000313" key="4">
    <source>
        <dbReference type="Proteomes" id="UP001596333"/>
    </source>
</evidence>
<dbReference type="PANTHER" id="PTHR21240:SF28">
    <property type="entry name" value="ISO-OROTATE DECARBOXYLASE (EUROFUNG)"/>
    <property type="match status" value="1"/>
</dbReference>
<accession>A0ABD5UMJ4</accession>
<dbReference type="RefSeq" id="WP_379765609.1">
    <property type="nucleotide sequence ID" value="NZ_JBHSXI010000005.1"/>
</dbReference>
<dbReference type="InterPro" id="IPR032466">
    <property type="entry name" value="Metal_Hydrolase"/>
</dbReference>
<dbReference type="PANTHER" id="PTHR21240">
    <property type="entry name" value="2-AMINO-3-CARBOXYLMUCONATE-6-SEMIALDEHYDE DECARBOXYLASE"/>
    <property type="match status" value="1"/>
</dbReference>
<feature type="domain" description="Amidohydrolase-related" evidence="2">
    <location>
        <begin position="27"/>
        <end position="370"/>
    </location>
</feature>
<dbReference type="Proteomes" id="UP001596333">
    <property type="component" value="Unassembled WGS sequence"/>
</dbReference>
<dbReference type="SUPFAM" id="SSF51556">
    <property type="entry name" value="Metallo-dependent hydrolases"/>
    <property type="match status" value="1"/>
</dbReference>
<comment type="caution">
    <text evidence="3">The sequence shown here is derived from an EMBL/GenBank/DDBJ whole genome shotgun (WGS) entry which is preliminary data.</text>
</comment>
<dbReference type="EMBL" id="JBHSXI010000005">
    <property type="protein sequence ID" value="MFC6888507.1"/>
    <property type="molecule type" value="Genomic_DNA"/>
</dbReference>
<dbReference type="InterPro" id="IPR032465">
    <property type="entry name" value="ACMSD"/>
</dbReference>
<organism evidence="3 4">
    <name type="scientific">Halorubrum trueperi</name>
    <dbReference type="NCBI Taxonomy" id="2004704"/>
    <lineage>
        <taxon>Archaea</taxon>
        <taxon>Methanobacteriati</taxon>
        <taxon>Methanobacteriota</taxon>
        <taxon>Stenosarchaea group</taxon>
        <taxon>Halobacteria</taxon>
        <taxon>Halobacteriales</taxon>
        <taxon>Haloferacaceae</taxon>
        <taxon>Halorubrum</taxon>
    </lineage>
</organism>
<keyword evidence="4" id="KW-1185">Reference proteome</keyword>
<evidence type="ECO:0000259" key="2">
    <source>
        <dbReference type="Pfam" id="PF04909"/>
    </source>
</evidence>
<dbReference type="Gene3D" id="3.20.20.140">
    <property type="entry name" value="Metal-dependent hydrolases"/>
    <property type="match status" value="1"/>
</dbReference>